<dbReference type="HAMAP" id="MF_00187">
    <property type="entry name" value="FdhD"/>
    <property type="match status" value="1"/>
</dbReference>
<keyword evidence="1 3" id="KW-0963">Cytoplasm</keyword>
<dbReference type="NCBIfam" id="TIGR00129">
    <property type="entry name" value="fdhD_narQ"/>
    <property type="match status" value="1"/>
</dbReference>
<feature type="active site" description="Cysteine persulfide intermediate" evidence="3">
    <location>
        <position position="107"/>
    </location>
</feature>
<proteinExistence type="inferred from homology"/>
<keyword evidence="5" id="KW-1185">Reference proteome</keyword>
<comment type="similarity">
    <text evidence="3">Belongs to the FdhD family.</text>
</comment>
<comment type="function">
    <text evidence="3">Required for formate dehydrogenase (FDH) activity. Acts as a sulfur carrier protein that transfers sulfur from IscS to the molybdenum cofactor prior to its insertion into FDH.</text>
</comment>
<evidence type="ECO:0000313" key="4">
    <source>
        <dbReference type="EMBL" id="MBP1931435.1"/>
    </source>
</evidence>
<accession>A0ABS4GNI9</accession>
<dbReference type="Gene3D" id="3.10.20.10">
    <property type="match status" value="1"/>
</dbReference>
<dbReference type="InterPro" id="IPR003786">
    <property type="entry name" value="FdhD"/>
</dbReference>
<dbReference type="Proteomes" id="UP001519343">
    <property type="component" value="Unassembled WGS sequence"/>
</dbReference>
<reference evidence="4 5" key="1">
    <citation type="submission" date="2021-03" db="EMBL/GenBank/DDBJ databases">
        <title>Genomic Encyclopedia of Type Strains, Phase IV (KMG-IV): sequencing the most valuable type-strain genomes for metagenomic binning, comparative biology and taxonomic classification.</title>
        <authorList>
            <person name="Goeker M."/>
        </authorList>
    </citation>
    <scope>NUCLEOTIDE SEQUENCE [LARGE SCALE GENOMIC DNA]</scope>
    <source>
        <strain evidence="4 5">DSM 24738</strain>
    </source>
</reference>
<keyword evidence="2 3" id="KW-0501">Molybdenum cofactor biosynthesis</keyword>
<dbReference type="SUPFAM" id="SSF53927">
    <property type="entry name" value="Cytidine deaminase-like"/>
    <property type="match status" value="1"/>
</dbReference>
<dbReference type="PIRSF" id="PIRSF015626">
    <property type="entry name" value="FdhD"/>
    <property type="match status" value="1"/>
</dbReference>
<dbReference type="PANTHER" id="PTHR30592:SF1">
    <property type="entry name" value="SULFUR CARRIER PROTEIN FDHD"/>
    <property type="match status" value="1"/>
</dbReference>
<dbReference type="InterPro" id="IPR016193">
    <property type="entry name" value="Cytidine_deaminase-like"/>
</dbReference>
<evidence type="ECO:0000256" key="2">
    <source>
        <dbReference type="ARBA" id="ARBA00023150"/>
    </source>
</evidence>
<dbReference type="Gene3D" id="3.40.140.10">
    <property type="entry name" value="Cytidine Deaminase, domain 2"/>
    <property type="match status" value="1"/>
</dbReference>
<dbReference type="PANTHER" id="PTHR30592">
    <property type="entry name" value="FORMATE DEHYDROGENASE"/>
    <property type="match status" value="1"/>
</dbReference>
<evidence type="ECO:0000256" key="3">
    <source>
        <dbReference type="HAMAP-Rule" id="MF_00187"/>
    </source>
</evidence>
<name>A0ABS4GNI9_9BACL</name>
<comment type="subcellular location">
    <subcellularLocation>
        <location evidence="3">Cytoplasm</location>
    </subcellularLocation>
</comment>
<comment type="caution">
    <text evidence="4">The sequence shown here is derived from an EMBL/GenBank/DDBJ whole genome shotgun (WGS) entry which is preliminary data.</text>
</comment>
<evidence type="ECO:0000256" key="1">
    <source>
        <dbReference type="ARBA" id="ARBA00022490"/>
    </source>
</evidence>
<evidence type="ECO:0000313" key="5">
    <source>
        <dbReference type="Proteomes" id="UP001519343"/>
    </source>
</evidence>
<dbReference type="EMBL" id="JAGGKT010000002">
    <property type="protein sequence ID" value="MBP1931435.1"/>
    <property type="molecule type" value="Genomic_DNA"/>
</dbReference>
<organism evidence="4 5">
    <name type="scientific">Ammoniphilus resinae</name>
    <dbReference type="NCBI Taxonomy" id="861532"/>
    <lineage>
        <taxon>Bacteria</taxon>
        <taxon>Bacillati</taxon>
        <taxon>Bacillota</taxon>
        <taxon>Bacilli</taxon>
        <taxon>Bacillales</taxon>
        <taxon>Paenibacillaceae</taxon>
        <taxon>Aneurinibacillus group</taxon>
        <taxon>Ammoniphilus</taxon>
    </lineage>
</organism>
<protein>
    <recommendedName>
        <fullName evidence="3">Sulfur carrier protein FdhD</fullName>
    </recommendedName>
</protein>
<comment type="caution">
    <text evidence="3">Lacks conserved residue(s) required for the propagation of feature annotation.</text>
</comment>
<sequence>MLRVTTDKNNILQYTQGKMTLKEDLIVTEHPVTLKINGVEFATLVCTPEYMEDMAIGFLASEGVISNYNDIKDIWVQEKEGFIHIKIDALDPNFQYLSSKRYIASCCGKSRQGFVFFNDVRTAKRIQTTDVNLSFEDCFRLMNQMQEEATTFSQTGGVHNAALCDRNQVLLSRMDIGRHNALDKIYGYCIKHQIPMTDKIIVFSGRISSEILLKVAKMRCEVILSKSAPTSLTLELAEDLGITTVGFIRNESCNVYTHPERFLEYKNLRLQDLDK</sequence>
<gene>
    <name evidence="3" type="primary">fdhD</name>
    <name evidence="4" type="ORF">J2Z37_001432</name>
</gene>
<dbReference type="Pfam" id="PF02634">
    <property type="entry name" value="FdhD-NarQ"/>
    <property type="match status" value="1"/>
</dbReference>